<organism evidence="2 3">
    <name type="scientific">Sphaeroforma arctica JP610</name>
    <dbReference type="NCBI Taxonomy" id="667725"/>
    <lineage>
        <taxon>Eukaryota</taxon>
        <taxon>Ichthyosporea</taxon>
        <taxon>Ichthyophonida</taxon>
        <taxon>Sphaeroforma</taxon>
    </lineage>
</organism>
<dbReference type="InterPro" id="IPR036047">
    <property type="entry name" value="F-box-like_dom_sf"/>
</dbReference>
<feature type="domain" description="F-box" evidence="1">
    <location>
        <begin position="21"/>
        <end position="67"/>
    </location>
</feature>
<protein>
    <recommendedName>
        <fullName evidence="1">F-box domain-containing protein</fullName>
    </recommendedName>
</protein>
<sequence>MSVNRPMGGPTIDICYSSTIPLSGVLLPTELVLKVLSELNLDTLLQCKLVSRAFYGVASDPTLCKRLHLLQRMYIRRKSNEQLFAFAARFPMLEEWDFRFHKSMDVNKDLVEGLCDILPGLKHIQIAPQLSCMSQRLYELVTFYYPNITELTIHATSTVYPSSASLSSLVSLNVMSRALPCISSPSLKRLQAGILESGAVQSLITGCPKLLDLRLHKQDLDEELLSVCLTRLQVNTVVHTRALVSCPSLRRFDAARIAEGVGSSTVTEVNTAIRDMRCDLLKQGFPQCRRLVNISDKVLRTARIPPGFRSDHLEVLLNIAELPQECFLPNLRVLEIAMPEDSTFCFRFPHLTRLTVGLFKDKRSLVKTVEGCPFLTQIRFLNKRGMPWRVGIAGSADDKWHELAQLGLRTDVEFKLG</sequence>
<dbReference type="GeneID" id="25908739"/>
<dbReference type="SUPFAM" id="SSF52047">
    <property type="entry name" value="RNI-like"/>
    <property type="match status" value="1"/>
</dbReference>
<dbReference type="Gene3D" id="3.80.10.10">
    <property type="entry name" value="Ribonuclease Inhibitor"/>
    <property type="match status" value="1"/>
</dbReference>
<dbReference type="EMBL" id="KQ242318">
    <property type="protein sequence ID" value="KNC79371.1"/>
    <property type="molecule type" value="Genomic_DNA"/>
</dbReference>
<evidence type="ECO:0000313" key="3">
    <source>
        <dbReference type="Proteomes" id="UP000054560"/>
    </source>
</evidence>
<dbReference type="Pfam" id="PF12937">
    <property type="entry name" value="F-box-like"/>
    <property type="match status" value="1"/>
</dbReference>
<gene>
    <name evidence="2" type="ORF">SARC_08235</name>
</gene>
<dbReference type="AlphaFoldDB" id="A0A0L0FRZ8"/>
<evidence type="ECO:0000259" key="1">
    <source>
        <dbReference type="PROSITE" id="PS50181"/>
    </source>
</evidence>
<dbReference type="RefSeq" id="XP_014153273.1">
    <property type="nucleotide sequence ID" value="XM_014297798.1"/>
</dbReference>
<name>A0A0L0FRZ8_9EUKA</name>
<dbReference type="InterPro" id="IPR032675">
    <property type="entry name" value="LRR_dom_sf"/>
</dbReference>
<proteinExistence type="predicted"/>
<reference evidence="2 3" key="1">
    <citation type="submission" date="2011-02" db="EMBL/GenBank/DDBJ databases">
        <title>The Genome Sequence of Sphaeroforma arctica JP610.</title>
        <authorList>
            <consortium name="The Broad Institute Genome Sequencing Platform"/>
            <person name="Russ C."/>
            <person name="Cuomo C."/>
            <person name="Young S.K."/>
            <person name="Zeng Q."/>
            <person name="Gargeya S."/>
            <person name="Alvarado L."/>
            <person name="Berlin A."/>
            <person name="Chapman S.B."/>
            <person name="Chen Z."/>
            <person name="Freedman E."/>
            <person name="Gellesch M."/>
            <person name="Goldberg J."/>
            <person name="Griggs A."/>
            <person name="Gujja S."/>
            <person name="Heilman E."/>
            <person name="Heiman D."/>
            <person name="Howarth C."/>
            <person name="Mehta T."/>
            <person name="Neiman D."/>
            <person name="Pearson M."/>
            <person name="Roberts A."/>
            <person name="Saif S."/>
            <person name="Shea T."/>
            <person name="Shenoy N."/>
            <person name="Sisk P."/>
            <person name="Stolte C."/>
            <person name="Sykes S."/>
            <person name="White J."/>
            <person name="Yandava C."/>
            <person name="Burger G."/>
            <person name="Gray M.W."/>
            <person name="Holland P.W.H."/>
            <person name="King N."/>
            <person name="Lang F.B.F."/>
            <person name="Roger A.J."/>
            <person name="Ruiz-Trillo I."/>
            <person name="Haas B."/>
            <person name="Nusbaum C."/>
            <person name="Birren B."/>
        </authorList>
    </citation>
    <scope>NUCLEOTIDE SEQUENCE [LARGE SCALE GENOMIC DNA]</scope>
    <source>
        <strain evidence="2 3">JP610</strain>
    </source>
</reference>
<dbReference type="InterPro" id="IPR001810">
    <property type="entry name" value="F-box_dom"/>
</dbReference>
<dbReference type="Proteomes" id="UP000054560">
    <property type="component" value="Unassembled WGS sequence"/>
</dbReference>
<dbReference type="OrthoDB" id="6581237at2759"/>
<keyword evidence="3" id="KW-1185">Reference proteome</keyword>
<dbReference type="PROSITE" id="PS50181">
    <property type="entry name" value="FBOX"/>
    <property type="match status" value="1"/>
</dbReference>
<accession>A0A0L0FRZ8</accession>
<dbReference type="SMART" id="SM00256">
    <property type="entry name" value="FBOX"/>
    <property type="match status" value="1"/>
</dbReference>
<evidence type="ECO:0000313" key="2">
    <source>
        <dbReference type="EMBL" id="KNC79371.1"/>
    </source>
</evidence>
<dbReference type="SUPFAM" id="SSF81383">
    <property type="entry name" value="F-box domain"/>
    <property type="match status" value="1"/>
</dbReference>